<sequence>MRCFYRIVFITIGFINFSAFGQEPEKENEDPLSYYEKRAREDAEYEQSLASQHVEDEELFWKDQKAYEKNLKKRDKKAYKAYMKGKEAAYKEHQDSCDSSCHHSHYYHHYTSFYYYEERRPYRSPYRNANIRLRMSSLNVGVGF</sequence>
<dbReference type="AlphaFoldDB" id="A0A1I6VCF5"/>
<evidence type="ECO:0000313" key="1">
    <source>
        <dbReference type="EMBL" id="SFT11194.1"/>
    </source>
</evidence>
<dbReference type="Proteomes" id="UP000183209">
    <property type="component" value="Unassembled WGS sequence"/>
</dbReference>
<name>A0A1I6VCF5_9FLAO</name>
<dbReference type="RefSeq" id="WP_074979851.1">
    <property type="nucleotide sequence ID" value="NZ_FPAG01000009.1"/>
</dbReference>
<dbReference type="EMBL" id="FPAG01000009">
    <property type="protein sequence ID" value="SFT11194.1"/>
    <property type="molecule type" value="Genomic_DNA"/>
</dbReference>
<accession>A0A1I6VCF5</accession>
<protein>
    <submittedName>
        <fullName evidence="1">Uncharacterized protein</fullName>
    </submittedName>
</protein>
<proteinExistence type="predicted"/>
<evidence type="ECO:0000313" key="2">
    <source>
        <dbReference type="Proteomes" id="UP000183209"/>
    </source>
</evidence>
<gene>
    <name evidence="1" type="ORF">SAMN04487906_2972</name>
</gene>
<reference evidence="1 2" key="1">
    <citation type="submission" date="2016-10" db="EMBL/GenBank/DDBJ databases">
        <authorList>
            <person name="de Groot N.N."/>
        </authorList>
    </citation>
    <scope>NUCLEOTIDE SEQUENCE [LARGE SCALE GENOMIC DNA]</scope>
    <source>
        <strain evidence="1 2">CGMCC 1.6114</strain>
    </source>
</reference>
<dbReference type="OrthoDB" id="1203055at2"/>
<organism evidence="1 2">
    <name type="scientific">Zhouia amylolytica</name>
    <dbReference type="NCBI Taxonomy" id="376730"/>
    <lineage>
        <taxon>Bacteria</taxon>
        <taxon>Pseudomonadati</taxon>
        <taxon>Bacteroidota</taxon>
        <taxon>Flavobacteriia</taxon>
        <taxon>Flavobacteriales</taxon>
        <taxon>Flavobacteriaceae</taxon>
        <taxon>Zhouia</taxon>
    </lineage>
</organism>